<dbReference type="AlphaFoldDB" id="A0A0F9LK30"/>
<dbReference type="EMBL" id="LAZR01010869">
    <property type="protein sequence ID" value="KKM64600.1"/>
    <property type="molecule type" value="Genomic_DNA"/>
</dbReference>
<accession>A0A0F9LK30</accession>
<protein>
    <submittedName>
        <fullName evidence="1">Uncharacterized protein</fullName>
    </submittedName>
</protein>
<comment type="caution">
    <text evidence="1">The sequence shown here is derived from an EMBL/GenBank/DDBJ whole genome shotgun (WGS) entry which is preliminary data.</text>
</comment>
<gene>
    <name evidence="1" type="ORF">LCGC14_1499750</name>
</gene>
<reference evidence="1" key="1">
    <citation type="journal article" date="2015" name="Nature">
        <title>Complex archaea that bridge the gap between prokaryotes and eukaryotes.</title>
        <authorList>
            <person name="Spang A."/>
            <person name="Saw J.H."/>
            <person name="Jorgensen S.L."/>
            <person name="Zaremba-Niedzwiedzka K."/>
            <person name="Martijn J."/>
            <person name="Lind A.E."/>
            <person name="van Eijk R."/>
            <person name="Schleper C."/>
            <person name="Guy L."/>
            <person name="Ettema T.J."/>
        </authorList>
    </citation>
    <scope>NUCLEOTIDE SEQUENCE</scope>
</reference>
<proteinExistence type="predicted"/>
<name>A0A0F9LK30_9ZZZZ</name>
<organism evidence="1">
    <name type="scientific">marine sediment metagenome</name>
    <dbReference type="NCBI Taxonomy" id="412755"/>
    <lineage>
        <taxon>unclassified sequences</taxon>
        <taxon>metagenomes</taxon>
        <taxon>ecological metagenomes</taxon>
    </lineage>
</organism>
<sequence>MEQSIGAKKDITLTIKGTVGEPGIITDLLKLLDCSLYSLSIHKEEHCGPDSGWTTKRIEHLEGVVKELRGKLT</sequence>
<evidence type="ECO:0000313" key="1">
    <source>
        <dbReference type="EMBL" id="KKM64600.1"/>
    </source>
</evidence>